<reference evidence="2" key="1">
    <citation type="submission" date="2009-11" db="EMBL/GenBank/DDBJ databases">
        <authorList>
            <consortium name="The Broad Institute Genome Sequencing Platform"/>
            <person name="Ward D."/>
            <person name="Feldgarden M."/>
            <person name="Earl A."/>
            <person name="Young S.K."/>
            <person name="Zeng Q."/>
            <person name="Koehrsen M."/>
            <person name="Alvarado L."/>
            <person name="Berlin A."/>
            <person name="Bochicchio J."/>
            <person name="Borenstein D."/>
            <person name="Chapman S.B."/>
            <person name="Chen Z."/>
            <person name="Engels R."/>
            <person name="Freedman E."/>
            <person name="Gellesch M."/>
            <person name="Goldberg J."/>
            <person name="Griggs A."/>
            <person name="Gujja S."/>
            <person name="Heilman E."/>
            <person name="Heiman D."/>
            <person name="Hepburn T."/>
            <person name="Howarth C."/>
            <person name="Jen D."/>
            <person name="Larson L."/>
            <person name="Lewis B."/>
            <person name="Mehta T."/>
            <person name="Park D."/>
            <person name="Pearson M."/>
            <person name="Roberts A."/>
            <person name="Saif S."/>
            <person name="Shea T."/>
            <person name="Shenoy N."/>
            <person name="Sisk P."/>
            <person name="Stolte C."/>
            <person name="Sykes S."/>
            <person name="Thomson T."/>
            <person name="Walk T."/>
            <person name="White J."/>
            <person name="Yandava C."/>
            <person name="Izard J."/>
            <person name="Baranova O.V."/>
            <person name="Blanton J.M."/>
            <person name="Tanner A.C."/>
            <person name="Dewhirst F.E."/>
            <person name="Haas B."/>
            <person name="Nusbaum C."/>
            <person name="Birren B."/>
        </authorList>
    </citation>
    <scope>NUCLEOTIDE SEQUENCE [LARGE SCALE GENOMIC DNA]</scope>
    <source>
        <strain evidence="2">1-1 BBBD Race 1</strain>
    </source>
</reference>
<feature type="region of interest" description="Disordered" evidence="1">
    <location>
        <begin position="1"/>
        <end position="55"/>
    </location>
</feature>
<proteinExistence type="predicted"/>
<reference evidence="3" key="4">
    <citation type="submission" date="2025-05" db="UniProtKB">
        <authorList>
            <consortium name="EnsemblFungi"/>
        </authorList>
    </citation>
    <scope>IDENTIFICATION</scope>
    <source>
        <strain evidence="3">isolate 1-1 / race 1 (BBBD)</strain>
    </source>
</reference>
<accession>A0A0C4EH24</accession>
<name>A0A0C4EH24_PUCT1</name>
<protein>
    <submittedName>
        <fullName evidence="2 3">Uncharacterized protein</fullName>
    </submittedName>
</protein>
<dbReference type="Proteomes" id="UP000005240">
    <property type="component" value="Unassembled WGS sequence"/>
</dbReference>
<dbReference type="OrthoDB" id="2504900at2759"/>
<reference evidence="3 4" key="3">
    <citation type="journal article" date="2017" name="G3 (Bethesda)">
        <title>Comparative analysis highlights variable genome content of wheat rusts and divergence of the mating loci.</title>
        <authorList>
            <person name="Cuomo C.A."/>
            <person name="Bakkeren G."/>
            <person name="Khalil H.B."/>
            <person name="Panwar V."/>
            <person name="Joly D."/>
            <person name="Linning R."/>
            <person name="Sakthikumar S."/>
            <person name="Song X."/>
            <person name="Adiconis X."/>
            <person name="Fan L."/>
            <person name="Goldberg J.M."/>
            <person name="Levin J.Z."/>
            <person name="Young S."/>
            <person name="Zeng Q."/>
            <person name="Anikster Y."/>
            <person name="Bruce M."/>
            <person name="Wang M."/>
            <person name="Yin C."/>
            <person name="McCallum B."/>
            <person name="Szabo L.J."/>
            <person name="Hulbert S."/>
            <person name="Chen X."/>
            <person name="Fellers J.P."/>
        </authorList>
    </citation>
    <scope>NUCLEOTIDE SEQUENCE</scope>
    <source>
        <strain evidence="3">isolate 1-1 / race 1 (BBBD)</strain>
        <strain evidence="4">Isolate 1-1 / race 1 (BBBD)</strain>
    </source>
</reference>
<sequence>MPSAGPSEADGRDSPEPSLVDLATCHTSSVDHSNMSHRAASPKSSTMMSTSPSHRRMEPFIRPSPMMQDELMSLAIPEILKPESDAYRITSRQSTHPPSSTFTSKNLNRLNKITNPTLLNRVKDKLLHRSNSQRSKQSLDRLQDFQFAAATSPTDLDWLTRHISTSSHKAPTAYLSESKLTAIERWRIAVYLSDLLKGI</sequence>
<dbReference type="AlphaFoldDB" id="A0A0C4EH24"/>
<evidence type="ECO:0000313" key="3">
    <source>
        <dbReference type="EnsemblFungi" id="PTTG_00040-t43_1-p1"/>
    </source>
</evidence>
<reference evidence="2" key="2">
    <citation type="submission" date="2016-05" db="EMBL/GenBank/DDBJ databases">
        <title>Comparative analysis highlights variable genome content of wheat rusts and divergence of the mating loci.</title>
        <authorList>
            <person name="Cuomo C.A."/>
            <person name="Bakkeren G."/>
            <person name="Szabo L."/>
            <person name="Khalil H."/>
            <person name="Joly D."/>
            <person name="Goldberg J."/>
            <person name="Young S."/>
            <person name="Zeng Q."/>
            <person name="Fellers J."/>
        </authorList>
    </citation>
    <scope>NUCLEOTIDE SEQUENCE [LARGE SCALE GENOMIC DNA]</scope>
    <source>
        <strain evidence="2">1-1 BBBD Race 1</strain>
    </source>
</reference>
<keyword evidence="4" id="KW-1185">Reference proteome</keyword>
<dbReference type="EnsemblFungi" id="PTTG_00040-t43_1">
    <property type="protein sequence ID" value="PTTG_00040-t43_1-p1"/>
    <property type="gene ID" value="PTTG_00040"/>
</dbReference>
<organism evidence="2">
    <name type="scientific">Puccinia triticina (isolate 1-1 / race 1 (BBBD))</name>
    <name type="common">Brown leaf rust fungus</name>
    <dbReference type="NCBI Taxonomy" id="630390"/>
    <lineage>
        <taxon>Eukaryota</taxon>
        <taxon>Fungi</taxon>
        <taxon>Dikarya</taxon>
        <taxon>Basidiomycota</taxon>
        <taxon>Pucciniomycotina</taxon>
        <taxon>Pucciniomycetes</taxon>
        <taxon>Pucciniales</taxon>
        <taxon>Pucciniaceae</taxon>
        <taxon>Puccinia</taxon>
    </lineage>
</organism>
<evidence type="ECO:0000313" key="2">
    <source>
        <dbReference type="EMBL" id="OAV90737.1"/>
    </source>
</evidence>
<dbReference type="EMBL" id="ADAS02000095">
    <property type="protein sequence ID" value="OAV90737.1"/>
    <property type="molecule type" value="Genomic_DNA"/>
</dbReference>
<dbReference type="VEuPathDB" id="FungiDB:PTTG_00040"/>
<feature type="compositionally biased region" description="Low complexity" evidence="1">
    <location>
        <begin position="39"/>
        <end position="52"/>
    </location>
</feature>
<evidence type="ECO:0000313" key="4">
    <source>
        <dbReference type="Proteomes" id="UP000005240"/>
    </source>
</evidence>
<gene>
    <name evidence="2" type="ORF">PTTG_00040</name>
</gene>
<evidence type="ECO:0000256" key="1">
    <source>
        <dbReference type="SAM" id="MobiDB-lite"/>
    </source>
</evidence>